<keyword evidence="3" id="KW-1185">Reference proteome</keyword>
<gene>
    <name evidence="2" type="ORF">KVT40_008054</name>
</gene>
<feature type="transmembrane region" description="Helical" evidence="1">
    <location>
        <begin position="40"/>
        <end position="65"/>
    </location>
</feature>
<sequence length="100" mass="11156">MATPIDWLPLVVVYLILSTAAVGLRSWIRLRITKSWAQDDVMLVMAQAGMVAHFGIYCAVCAIYPRIGLGVDEQTYHKINTLWFWATFCYAGSQVAGKDS</sequence>
<keyword evidence="1" id="KW-0472">Membrane</keyword>
<feature type="transmembrane region" description="Helical" evidence="1">
    <location>
        <begin position="6"/>
        <end position="28"/>
    </location>
</feature>
<name>A0A8K0KZH7_9PEZI</name>
<proteinExistence type="predicted"/>
<keyword evidence="1" id="KW-1133">Transmembrane helix</keyword>
<evidence type="ECO:0000256" key="1">
    <source>
        <dbReference type="SAM" id="Phobius"/>
    </source>
</evidence>
<dbReference type="EMBL" id="JAESVG020000010">
    <property type="protein sequence ID" value="KAG8623078.1"/>
    <property type="molecule type" value="Genomic_DNA"/>
</dbReference>
<evidence type="ECO:0000313" key="3">
    <source>
        <dbReference type="Proteomes" id="UP000809789"/>
    </source>
</evidence>
<organism evidence="2 3">
    <name type="scientific">Elsinoe batatas</name>
    <dbReference type="NCBI Taxonomy" id="2601811"/>
    <lineage>
        <taxon>Eukaryota</taxon>
        <taxon>Fungi</taxon>
        <taxon>Dikarya</taxon>
        <taxon>Ascomycota</taxon>
        <taxon>Pezizomycotina</taxon>
        <taxon>Dothideomycetes</taxon>
        <taxon>Dothideomycetidae</taxon>
        <taxon>Myriangiales</taxon>
        <taxon>Elsinoaceae</taxon>
        <taxon>Elsinoe</taxon>
    </lineage>
</organism>
<protein>
    <submittedName>
        <fullName evidence="2">Uncharacterized protein</fullName>
    </submittedName>
</protein>
<accession>A0A8K0KZH7</accession>
<comment type="caution">
    <text evidence="2">The sequence shown here is derived from an EMBL/GenBank/DDBJ whole genome shotgun (WGS) entry which is preliminary data.</text>
</comment>
<dbReference type="AlphaFoldDB" id="A0A8K0KZH7"/>
<keyword evidence="1" id="KW-0812">Transmembrane</keyword>
<dbReference type="OrthoDB" id="3929823at2759"/>
<evidence type="ECO:0000313" key="2">
    <source>
        <dbReference type="EMBL" id="KAG8623078.1"/>
    </source>
</evidence>
<reference evidence="2" key="1">
    <citation type="submission" date="2021-07" db="EMBL/GenBank/DDBJ databases">
        <title>Elsinoe batatas strain:CRI-CJ2 Genome sequencing and assembly.</title>
        <authorList>
            <person name="Huang L."/>
        </authorList>
    </citation>
    <scope>NUCLEOTIDE SEQUENCE</scope>
    <source>
        <strain evidence="2">CRI-CJ2</strain>
    </source>
</reference>
<dbReference type="Proteomes" id="UP000809789">
    <property type="component" value="Unassembled WGS sequence"/>
</dbReference>